<dbReference type="KEGG" id="shv:AAT16_03230"/>
<comment type="similarity">
    <text evidence="3 9">Belongs to the TrpC family.</text>
</comment>
<dbReference type="HAMAP" id="MF_00134_A">
    <property type="entry name" value="IGPS_A"/>
    <property type="match status" value="1"/>
</dbReference>
<feature type="domain" description="Indole-3-glycerol phosphate synthase" evidence="10">
    <location>
        <begin position="11"/>
        <end position="250"/>
    </location>
</feature>
<evidence type="ECO:0000259" key="10">
    <source>
        <dbReference type="Pfam" id="PF00218"/>
    </source>
</evidence>
<dbReference type="OrthoDB" id="9804217at2"/>
<dbReference type="NCBIfam" id="NF001377">
    <property type="entry name" value="PRK00278.2-4"/>
    <property type="match status" value="1"/>
</dbReference>
<evidence type="ECO:0000256" key="2">
    <source>
        <dbReference type="ARBA" id="ARBA00004696"/>
    </source>
</evidence>
<evidence type="ECO:0000313" key="11">
    <source>
        <dbReference type="EMBL" id="AKG73317.1"/>
    </source>
</evidence>
<dbReference type="RefSeq" id="WP_046789508.1">
    <property type="nucleotide sequence ID" value="NZ_CP011366.1"/>
</dbReference>
<dbReference type="GO" id="GO:0000162">
    <property type="term" value="P:L-tryptophan biosynthetic process"/>
    <property type="evidence" value="ECO:0007669"/>
    <property type="project" value="UniProtKB-UniRule"/>
</dbReference>
<evidence type="ECO:0000256" key="5">
    <source>
        <dbReference type="ARBA" id="ARBA00022793"/>
    </source>
</evidence>
<reference evidence="13" key="2">
    <citation type="submission" date="2015-04" db="EMBL/GenBank/DDBJ databases">
        <title>Complete genome sequence of Salinicoccus halodurans strain H3B36, isolated from the Qaidam basin of China.</title>
        <authorList>
            <person name="Ma Y."/>
            <person name="Jiang K."/>
            <person name="Xue Y."/>
        </authorList>
    </citation>
    <scope>NUCLEOTIDE SEQUENCE [LARGE SCALE GENOMIC DNA]</scope>
    <source>
        <strain evidence="13">H3B36</strain>
    </source>
</reference>
<proteinExistence type="inferred from homology"/>
<keyword evidence="13" id="KW-1185">Reference proteome</keyword>
<keyword evidence="8 9" id="KW-0456">Lyase</keyword>
<name>A0A0F7HJS6_9STAP</name>
<dbReference type="FunFam" id="3.20.20.70:FF:000024">
    <property type="entry name" value="Indole-3-glycerol phosphate synthase"/>
    <property type="match status" value="1"/>
</dbReference>
<sequence length="254" mass="27568">MATILDDIIIQKKKELDALPAGPVSGDRQPVSLLKRLKQAETMAVISEVKRSSPSKGDINQAVNPAEQAAKYAAGGADAISVLTDRKFFSGSMEDLETVKETVGVPVLNKDFIIDRRQIDNACRFGADVILLIVAALDDSSLHELYTHAKSLGLDVLVEVHDEAEMERALKINPEIIGINNRDLKTFTVDIANTERLLGKYGGSDAVFIAESGIKTAEDALRMQRAGAKALLVGETLMTAENPSEKIRELKVEL</sequence>
<reference evidence="12 14" key="3">
    <citation type="submission" date="2016-10" db="EMBL/GenBank/DDBJ databases">
        <authorList>
            <person name="Varghese N."/>
            <person name="Submissions S."/>
        </authorList>
    </citation>
    <scope>NUCLEOTIDE SEQUENCE [LARGE SCALE GENOMIC DNA]</scope>
    <source>
        <strain evidence="12 14">CGMCC 1.6501</strain>
    </source>
</reference>
<organism evidence="12 14">
    <name type="scientific">Salinicoccus halodurans</name>
    <dbReference type="NCBI Taxonomy" id="407035"/>
    <lineage>
        <taxon>Bacteria</taxon>
        <taxon>Bacillati</taxon>
        <taxon>Bacillota</taxon>
        <taxon>Bacilli</taxon>
        <taxon>Bacillales</taxon>
        <taxon>Staphylococcaceae</taxon>
        <taxon>Salinicoccus</taxon>
    </lineage>
</organism>
<dbReference type="SUPFAM" id="SSF51366">
    <property type="entry name" value="Ribulose-phoshate binding barrel"/>
    <property type="match status" value="1"/>
</dbReference>
<evidence type="ECO:0000256" key="6">
    <source>
        <dbReference type="ARBA" id="ARBA00022822"/>
    </source>
</evidence>
<dbReference type="InterPro" id="IPR013798">
    <property type="entry name" value="Indole-3-glycerol_P_synth_dom"/>
</dbReference>
<dbReference type="EMBL" id="CP011366">
    <property type="protein sequence ID" value="AKG73317.1"/>
    <property type="molecule type" value="Genomic_DNA"/>
</dbReference>
<dbReference type="Proteomes" id="UP000183090">
    <property type="component" value="Unassembled WGS sequence"/>
</dbReference>
<dbReference type="Gene3D" id="3.20.20.70">
    <property type="entry name" value="Aldolase class I"/>
    <property type="match status" value="1"/>
</dbReference>
<dbReference type="EMBL" id="FOTB01000004">
    <property type="protein sequence ID" value="SFK82501.1"/>
    <property type="molecule type" value="Genomic_DNA"/>
</dbReference>
<dbReference type="Proteomes" id="UP000034029">
    <property type="component" value="Chromosome"/>
</dbReference>
<evidence type="ECO:0000313" key="13">
    <source>
        <dbReference type="Proteomes" id="UP000034029"/>
    </source>
</evidence>
<dbReference type="InterPro" id="IPR045186">
    <property type="entry name" value="Indole-3-glycerol_P_synth"/>
</dbReference>
<dbReference type="CDD" id="cd00331">
    <property type="entry name" value="IGPS"/>
    <property type="match status" value="1"/>
</dbReference>
<dbReference type="Pfam" id="PF00218">
    <property type="entry name" value="IGPS"/>
    <property type="match status" value="1"/>
</dbReference>
<keyword evidence="4 9" id="KW-0028">Amino-acid biosynthesis</keyword>
<dbReference type="PROSITE" id="PS00614">
    <property type="entry name" value="IGPS"/>
    <property type="match status" value="1"/>
</dbReference>
<evidence type="ECO:0000256" key="8">
    <source>
        <dbReference type="ARBA" id="ARBA00023239"/>
    </source>
</evidence>
<evidence type="ECO:0000256" key="9">
    <source>
        <dbReference type="HAMAP-Rule" id="MF_00134"/>
    </source>
</evidence>
<dbReference type="PANTHER" id="PTHR22854">
    <property type="entry name" value="TRYPTOPHAN BIOSYNTHESIS PROTEIN"/>
    <property type="match status" value="1"/>
</dbReference>
<evidence type="ECO:0000313" key="12">
    <source>
        <dbReference type="EMBL" id="SFK82501.1"/>
    </source>
</evidence>
<evidence type="ECO:0000256" key="3">
    <source>
        <dbReference type="ARBA" id="ARBA00008737"/>
    </source>
</evidence>
<dbReference type="InterPro" id="IPR011060">
    <property type="entry name" value="RibuloseP-bd_barrel"/>
</dbReference>
<evidence type="ECO:0000313" key="14">
    <source>
        <dbReference type="Proteomes" id="UP000183090"/>
    </source>
</evidence>
<dbReference type="GO" id="GO:0004640">
    <property type="term" value="F:phosphoribosylanthranilate isomerase activity"/>
    <property type="evidence" value="ECO:0007669"/>
    <property type="project" value="TreeGrafter"/>
</dbReference>
<dbReference type="NCBIfam" id="NF001371">
    <property type="entry name" value="PRK00278.1-3"/>
    <property type="match status" value="1"/>
</dbReference>
<keyword evidence="5 9" id="KW-0210">Decarboxylase</keyword>
<dbReference type="PANTHER" id="PTHR22854:SF2">
    <property type="entry name" value="INDOLE-3-GLYCEROL-PHOSPHATE SYNTHASE"/>
    <property type="match status" value="1"/>
</dbReference>
<comment type="pathway">
    <text evidence="2 9">Amino-acid biosynthesis; L-tryptophan biosynthesis; L-tryptophan from chorismate: step 4/5.</text>
</comment>
<keyword evidence="6 9" id="KW-0822">Tryptophan biosynthesis</keyword>
<dbReference type="InterPro" id="IPR013785">
    <property type="entry name" value="Aldolase_TIM"/>
</dbReference>
<keyword evidence="7 9" id="KW-0057">Aromatic amino acid biosynthesis</keyword>
<dbReference type="EC" id="4.1.1.48" evidence="9"/>
<evidence type="ECO:0000256" key="1">
    <source>
        <dbReference type="ARBA" id="ARBA00001633"/>
    </source>
</evidence>
<reference evidence="11 13" key="1">
    <citation type="journal article" date="2015" name="Int. J. Syst. Evol. Microbiol.">
        <title>Complete genome sequence of Salinicoccus halodurans H3B36, isolated from the Qaidam Basin in China.</title>
        <authorList>
            <person name="Jiang K."/>
            <person name="Xue Y."/>
            <person name="Ma Y."/>
        </authorList>
    </citation>
    <scope>NUCLEOTIDE SEQUENCE [LARGE SCALE GENOMIC DNA]</scope>
    <source>
        <strain evidence="11 13">H3B36</strain>
    </source>
</reference>
<dbReference type="AlphaFoldDB" id="A0A0F7HJS6"/>
<dbReference type="HAMAP" id="MF_00134_B">
    <property type="entry name" value="IGPS_B"/>
    <property type="match status" value="1"/>
</dbReference>
<gene>
    <name evidence="9" type="primary">trpC</name>
    <name evidence="11" type="ORF">AAT16_03230</name>
    <name evidence="12" type="ORF">SAMN05216235_1876</name>
</gene>
<dbReference type="GO" id="GO:0004425">
    <property type="term" value="F:indole-3-glycerol-phosphate synthase activity"/>
    <property type="evidence" value="ECO:0007669"/>
    <property type="project" value="UniProtKB-UniRule"/>
</dbReference>
<evidence type="ECO:0000256" key="4">
    <source>
        <dbReference type="ARBA" id="ARBA00022605"/>
    </source>
</evidence>
<dbReference type="InterPro" id="IPR001468">
    <property type="entry name" value="Indole-3-GlycerolPSynthase_CS"/>
</dbReference>
<accession>A0A0F7HJS6</accession>
<protein>
    <recommendedName>
        <fullName evidence="9">Indole-3-glycerol phosphate synthase</fullName>
        <shortName evidence="9">IGPS</shortName>
        <ecNumber evidence="9">4.1.1.48</ecNumber>
    </recommendedName>
</protein>
<comment type="catalytic activity">
    <reaction evidence="1 9">
        <text>1-(2-carboxyphenylamino)-1-deoxy-D-ribulose 5-phosphate + H(+) = (1S,2R)-1-C-(indol-3-yl)glycerol 3-phosphate + CO2 + H2O</text>
        <dbReference type="Rhea" id="RHEA:23476"/>
        <dbReference type="ChEBI" id="CHEBI:15377"/>
        <dbReference type="ChEBI" id="CHEBI:15378"/>
        <dbReference type="ChEBI" id="CHEBI:16526"/>
        <dbReference type="ChEBI" id="CHEBI:58613"/>
        <dbReference type="ChEBI" id="CHEBI:58866"/>
        <dbReference type="EC" id="4.1.1.48"/>
    </reaction>
</comment>
<evidence type="ECO:0000256" key="7">
    <source>
        <dbReference type="ARBA" id="ARBA00023141"/>
    </source>
</evidence>